<dbReference type="AlphaFoldDB" id="T0HU43"/>
<dbReference type="PATRIC" id="fig|1331060.3.peg.1413"/>
<sequence length="59" mass="6428">MMIVPLDSGLIAGSRAASIVGMLHRGEGSLTDRRHGRDRRVMNGVLPPVSKKPQLHHFA</sequence>
<evidence type="ECO:0000313" key="1">
    <source>
        <dbReference type="EMBL" id="EQB16647.1"/>
    </source>
</evidence>
<comment type="caution">
    <text evidence="1">The sequence shown here is derived from an EMBL/GenBank/DDBJ whole genome shotgun (WGS) entry which is preliminary data.</text>
</comment>
<name>T0HU43_9SPHN</name>
<evidence type="ECO:0000313" key="2">
    <source>
        <dbReference type="Proteomes" id="UP000015531"/>
    </source>
</evidence>
<gene>
    <name evidence="1" type="ORF">RLDS_07480</name>
</gene>
<accession>T0HU43</accession>
<reference evidence="1 2" key="1">
    <citation type="journal article" date="2013" name="Genome Announc.">
        <title>Draft Genome Sequence of Sphingobium lactosutens Strain DS20T, Isolated from a Hexachlorocyclohexane Dumpsite.</title>
        <authorList>
            <person name="Kumar R."/>
            <person name="Dwivedi V."/>
            <person name="Negi V."/>
            <person name="Khurana J.P."/>
            <person name="Lal R."/>
        </authorList>
    </citation>
    <scope>NUCLEOTIDE SEQUENCE [LARGE SCALE GENOMIC DNA]</scope>
    <source>
        <strain evidence="1 2">DS20</strain>
    </source>
</reference>
<dbReference type="Proteomes" id="UP000015531">
    <property type="component" value="Unassembled WGS sequence"/>
</dbReference>
<keyword evidence="2" id="KW-1185">Reference proteome</keyword>
<organism evidence="1 2">
    <name type="scientific">Sphingobium lactosutens DS20</name>
    <dbReference type="NCBI Taxonomy" id="1331060"/>
    <lineage>
        <taxon>Bacteria</taxon>
        <taxon>Pseudomonadati</taxon>
        <taxon>Pseudomonadota</taxon>
        <taxon>Alphaproteobacteria</taxon>
        <taxon>Sphingomonadales</taxon>
        <taxon>Sphingomonadaceae</taxon>
        <taxon>Sphingobium</taxon>
    </lineage>
</organism>
<dbReference type="EMBL" id="ATDP01000075">
    <property type="protein sequence ID" value="EQB16647.1"/>
    <property type="molecule type" value="Genomic_DNA"/>
</dbReference>
<proteinExistence type="predicted"/>
<protein>
    <submittedName>
        <fullName evidence="1">Uncharacterized protein</fullName>
    </submittedName>
</protein>